<reference evidence="2 3" key="1">
    <citation type="journal article" date="2015" name="Nature">
        <title>rRNA introns, odd ribosomes, and small enigmatic genomes across a large radiation of phyla.</title>
        <authorList>
            <person name="Brown C.T."/>
            <person name="Hug L.A."/>
            <person name="Thomas B.C."/>
            <person name="Sharon I."/>
            <person name="Castelle C.J."/>
            <person name="Singh A."/>
            <person name="Wilkins M.J."/>
            <person name="Williams K.H."/>
            <person name="Banfield J.F."/>
        </authorList>
    </citation>
    <scope>NUCLEOTIDE SEQUENCE [LARGE SCALE GENOMIC DNA]</scope>
</reference>
<name>A0A0G0XI05_9BACT</name>
<feature type="signal peptide" evidence="1">
    <location>
        <begin position="1"/>
        <end position="19"/>
    </location>
</feature>
<sequence>MKKLILALVVMLLCGLSVALESSEKKDTIEGLKNALSTLDQYDFSVPVGIGHVLTDFSCPLTTITHAREEAEKK</sequence>
<comment type="caution">
    <text evidence="2">The sequence shown here is derived from an EMBL/GenBank/DDBJ whole genome shotgun (WGS) entry which is preliminary data.</text>
</comment>
<organism evidence="2 3">
    <name type="scientific">Candidatus Nomurabacteria bacterium GW2011_GWC2_41_8</name>
    <dbReference type="NCBI Taxonomy" id="1618755"/>
    <lineage>
        <taxon>Bacteria</taxon>
        <taxon>Candidatus Nomuraibacteriota</taxon>
    </lineage>
</organism>
<dbReference type="EMBL" id="LCCC01000004">
    <property type="protein sequence ID" value="KKS24525.1"/>
    <property type="molecule type" value="Genomic_DNA"/>
</dbReference>
<dbReference type="Proteomes" id="UP000033949">
    <property type="component" value="Unassembled WGS sequence"/>
</dbReference>
<feature type="chain" id="PRO_5002535221" evidence="1">
    <location>
        <begin position="20"/>
        <end position="74"/>
    </location>
</feature>
<gene>
    <name evidence="2" type="ORF">UU82_C0004G0019</name>
</gene>
<accession>A0A0G0XI05</accession>
<proteinExistence type="predicted"/>
<evidence type="ECO:0000313" key="3">
    <source>
        <dbReference type="Proteomes" id="UP000033949"/>
    </source>
</evidence>
<dbReference type="AlphaFoldDB" id="A0A0G0XI05"/>
<evidence type="ECO:0000256" key="1">
    <source>
        <dbReference type="SAM" id="SignalP"/>
    </source>
</evidence>
<protein>
    <submittedName>
        <fullName evidence="2">Uncharacterized protein</fullName>
    </submittedName>
</protein>
<keyword evidence="1" id="KW-0732">Signal</keyword>
<evidence type="ECO:0000313" key="2">
    <source>
        <dbReference type="EMBL" id="KKS24525.1"/>
    </source>
</evidence>